<comment type="caution">
    <text evidence="3">The sequence shown here is derived from an EMBL/GenBank/DDBJ whole genome shotgun (WGS) entry which is preliminary data.</text>
</comment>
<dbReference type="Proteomes" id="UP000266673">
    <property type="component" value="Unassembled WGS sequence"/>
</dbReference>
<dbReference type="GO" id="GO:0016787">
    <property type="term" value="F:hydrolase activity"/>
    <property type="evidence" value="ECO:0007669"/>
    <property type="project" value="UniProtKB-KW"/>
</dbReference>
<dbReference type="Gene3D" id="3.40.50.1820">
    <property type="entry name" value="alpha/beta hydrolase"/>
    <property type="match status" value="1"/>
</dbReference>
<evidence type="ECO:0000259" key="2">
    <source>
        <dbReference type="Pfam" id="PF07859"/>
    </source>
</evidence>
<evidence type="ECO:0000313" key="3">
    <source>
        <dbReference type="EMBL" id="RIB06333.1"/>
    </source>
</evidence>
<dbReference type="InterPro" id="IPR013094">
    <property type="entry name" value="AB_hydrolase_3"/>
</dbReference>
<dbReference type="PANTHER" id="PTHR48081">
    <property type="entry name" value="AB HYDROLASE SUPERFAMILY PROTEIN C4A8.06C"/>
    <property type="match status" value="1"/>
</dbReference>
<dbReference type="SUPFAM" id="SSF53474">
    <property type="entry name" value="alpha/beta-Hydrolases"/>
    <property type="match status" value="1"/>
</dbReference>
<dbReference type="STRING" id="44941.A0A397UGA4"/>
<dbReference type="AlphaFoldDB" id="A0A397UGA4"/>
<feature type="domain" description="Alpha/beta hydrolase fold-3" evidence="2">
    <location>
        <begin position="129"/>
        <end position="249"/>
    </location>
</feature>
<dbReference type="EMBL" id="QKWP01001833">
    <property type="protein sequence ID" value="RIB06333.1"/>
    <property type="molecule type" value="Genomic_DNA"/>
</dbReference>
<reference evidence="3 4" key="1">
    <citation type="submission" date="2018-06" db="EMBL/GenBank/DDBJ databases">
        <title>Comparative genomics reveals the genomic features of Rhizophagus irregularis, R. cerebriforme, R. diaphanum and Gigaspora rosea, and their symbiotic lifestyle signature.</title>
        <authorList>
            <person name="Morin E."/>
            <person name="San Clemente H."/>
            <person name="Chen E.C.H."/>
            <person name="De La Providencia I."/>
            <person name="Hainaut M."/>
            <person name="Kuo A."/>
            <person name="Kohler A."/>
            <person name="Murat C."/>
            <person name="Tang N."/>
            <person name="Roy S."/>
            <person name="Loubradou J."/>
            <person name="Henrissat B."/>
            <person name="Grigoriev I.V."/>
            <person name="Corradi N."/>
            <person name="Roux C."/>
            <person name="Martin F.M."/>
        </authorList>
    </citation>
    <scope>NUCLEOTIDE SEQUENCE [LARGE SCALE GENOMIC DNA]</scope>
    <source>
        <strain evidence="3 4">DAOM 194757</strain>
    </source>
</reference>
<dbReference type="OrthoDB" id="408631at2759"/>
<dbReference type="InterPro" id="IPR029058">
    <property type="entry name" value="AB_hydrolase_fold"/>
</dbReference>
<sequence length="481" mass="54319">MSFSSLVTIIPSTVLKHYIEGPPIKSWDLKFHLAVKLLKSDGRLWKLPIVQAQKELIEFTKIKAPSNIIIQKVILDERYRRKSIIHLEKSLKQYEDVLDEKWKEPSDELHGEWVYIKEDSRNNEADKVVLYMHGGAYYLGSTEYSRIFTFKFAEYAKARVFAIDYRLSPQSQFPASLCDAVAAYLYLINPGSDAGFEPINPKRIVFAGESAGGGLTFATLLFLRDAGLPLPGGAIGLSPWVDLTQSMPSFWDAEIDKVDHFPKSLGLHKIISSSPAKEEYIANAKFLADKIAQKKPKIVGHPSFTEVPRLQFYCANEALAIPYISPMLAESLGNLPPILCQVGGHEKLHDEAILFSHKAASPHEYQLPSYATKNFENSPFKNPTKVVLEVYDDMPHVWHIFSFSKPSQIALERCCDFIKRVTFVGDDNASMIDLLQEEVISHSQSHSFVAMRINKNGETRSLDETDRDCLKWDKIGVVPKV</sequence>
<name>A0A397UGA4_9GLOM</name>
<evidence type="ECO:0000313" key="4">
    <source>
        <dbReference type="Proteomes" id="UP000266673"/>
    </source>
</evidence>
<keyword evidence="4" id="KW-1185">Reference proteome</keyword>
<gene>
    <name evidence="3" type="ORF">C2G38_525595</name>
</gene>
<evidence type="ECO:0000256" key="1">
    <source>
        <dbReference type="ARBA" id="ARBA00022801"/>
    </source>
</evidence>
<accession>A0A397UGA4</accession>
<organism evidence="3 4">
    <name type="scientific">Gigaspora rosea</name>
    <dbReference type="NCBI Taxonomy" id="44941"/>
    <lineage>
        <taxon>Eukaryota</taxon>
        <taxon>Fungi</taxon>
        <taxon>Fungi incertae sedis</taxon>
        <taxon>Mucoromycota</taxon>
        <taxon>Glomeromycotina</taxon>
        <taxon>Glomeromycetes</taxon>
        <taxon>Diversisporales</taxon>
        <taxon>Gigasporaceae</taxon>
        <taxon>Gigaspora</taxon>
    </lineage>
</organism>
<dbReference type="Pfam" id="PF07859">
    <property type="entry name" value="Abhydrolase_3"/>
    <property type="match status" value="1"/>
</dbReference>
<dbReference type="PANTHER" id="PTHR48081:SF19">
    <property type="entry name" value="AB HYDROLASE SUPERFAMILY PROTEIN C4A8.06C"/>
    <property type="match status" value="1"/>
</dbReference>
<proteinExistence type="predicted"/>
<dbReference type="InterPro" id="IPR050300">
    <property type="entry name" value="GDXG_lipolytic_enzyme"/>
</dbReference>
<protein>
    <submittedName>
        <fullName evidence="3">Alpha/Beta hydrolase protein</fullName>
    </submittedName>
</protein>
<keyword evidence="1 3" id="KW-0378">Hydrolase</keyword>